<protein>
    <submittedName>
        <fullName evidence="3">Uncharacterized protein</fullName>
    </submittedName>
</protein>
<keyword evidence="2" id="KW-1133">Transmembrane helix</keyword>
<keyword evidence="4" id="KW-1185">Reference proteome</keyword>
<evidence type="ECO:0000313" key="4">
    <source>
        <dbReference type="Proteomes" id="UP001556367"/>
    </source>
</evidence>
<dbReference type="EMBL" id="JASNQZ010000002">
    <property type="protein sequence ID" value="KAL0959837.1"/>
    <property type="molecule type" value="Genomic_DNA"/>
</dbReference>
<organism evidence="3 4">
    <name type="scientific">Hohenbuehelia grisea</name>
    <dbReference type="NCBI Taxonomy" id="104357"/>
    <lineage>
        <taxon>Eukaryota</taxon>
        <taxon>Fungi</taxon>
        <taxon>Dikarya</taxon>
        <taxon>Basidiomycota</taxon>
        <taxon>Agaricomycotina</taxon>
        <taxon>Agaricomycetes</taxon>
        <taxon>Agaricomycetidae</taxon>
        <taxon>Agaricales</taxon>
        <taxon>Pleurotineae</taxon>
        <taxon>Pleurotaceae</taxon>
        <taxon>Hohenbuehelia</taxon>
    </lineage>
</organism>
<keyword evidence="2" id="KW-0472">Membrane</keyword>
<name>A0ABR3JXH6_9AGAR</name>
<evidence type="ECO:0000256" key="1">
    <source>
        <dbReference type="SAM" id="MobiDB-lite"/>
    </source>
</evidence>
<keyword evidence="2" id="KW-0812">Transmembrane</keyword>
<reference evidence="4" key="1">
    <citation type="submission" date="2024-06" db="EMBL/GenBank/DDBJ databases">
        <title>Multi-omics analyses provide insights into the biosynthesis of the anticancer antibiotic pleurotin in Hohenbuehelia grisea.</title>
        <authorList>
            <person name="Weaver J.A."/>
            <person name="Alberti F."/>
        </authorList>
    </citation>
    <scope>NUCLEOTIDE SEQUENCE [LARGE SCALE GENOMIC DNA]</scope>
    <source>
        <strain evidence="4">T-177</strain>
    </source>
</reference>
<feature type="transmembrane region" description="Helical" evidence="2">
    <location>
        <begin position="123"/>
        <end position="143"/>
    </location>
</feature>
<feature type="transmembrane region" description="Helical" evidence="2">
    <location>
        <begin position="172"/>
        <end position="196"/>
    </location>
</feature>
<dbReference type="Proteomes" id="UP001556367">
    <property type="component" value="Unassembled WGS sequence"/>
</dbReference>
<comment type="caution">
    <text evidence="3">The sequence shown here is derived from an EMBL/GenBank/DDBJ whole genome shotgun (WGS) entry which is preliminary data.</text>
</comment>
<feature type="transmembrane region" description="Helical" evidence="2">
    <location>
        <begin position="216"/>
        <end position="237"/>
    </location>
</feature>
<feature type="region of interest" description="Disordered" evidence="1">
    <location>
        <begin position="317"/>
        <end position="336"/>
    </location>
</feature>
<feature type="transmembrane region" description="Helical" evidence="2">
    <location>
        <begin position="249"/>
        <end position="269"/>
    </location>
</feature>
<sequence>MLTGEQTLAFCMFIVSFTHGIFTLLLVIVLYLIWYKKRYHDGKRYRLGLSLVLSMYTVSSINWIFTTVIGVLFLAGRVHGANRARLFGILSIVKVTVQSSNCLFADALLIWRGWVICRRDNRVLVLPGICLLGLLATIIPYYVQCYSNFDLITGDDLRTTYLWARSPPLRSWGIATLAFTSMTNLSMTGLISFKLIRHQRRMRNAFGYSAAWIESLVIIESGALYSLAFLVYLVLYICHQDSQVIILDLVSQLAGIVPTVIIVTVAAGLSPIGEKTPRPPVIATTVPQAHSQSMGQIGGHSVTVDGQSTATVVRENDLKSAGVSQSSPTRAAAEES</sequence>
<evidence type="ECO:0000313" key="3">
    <source>
        <dbReference type="EMBL" id="KAL0959837.1"/>
    </source>
</evidence>
<feature type="transmembrane region" description="Helical" evidence="2">
    <location>
        <begin position="47"/>
        <end position="74"/>
    </location>
</feature>
<evidence type="ECO:0000256" key="2">
    <source>
        <dbReference type="SAM" id="Phobius"/>
    </source>
</evidence>
<feature type="transmembrane region" description="Helical" evidence="2">
    <location>
        <begin position="86"/>
        <end position="111"/>
    </location>
</feature>
<proteinExistence type="predicted"/>
<gene>
    <name evidence="3" type="ORF">HGRIS_011514</name>
</gene>
<feature type="transmembrane region" description="Helical" evidence="2">
    <location>
        <begin position="6"/>
        <end position="35"/>
    </location>
</feature>
<accession>A0ABR3JXH6</accession>